<dbReference type="PANTHER" id="PTHR15837:SF0">
    <property type="entry name" value="RAN GUANINE NUCLEOTIDE RELEASE FACTOR"/>
    <property type="match status" value="1"/>
</dbReference>
<evidence type="ECO:0000256" key="2">
    <source>
        <dbReference type="ARBA" id="ARBA00022448"/>
    </source>
</evidence>
<organism evidence="4 5">
    <name type="scientific">Diplodia corticola</name>
    <dbReference type="NCBI Taxonomy" id="236234"/>
    <lineage>
        <taxon>Eukaryota</taxon>
        <taxon>Fungi</taxon>
        <taxon>Dikarya</taxon>
        <taxon>Ascomycota</taxon>
        <taxon>Pezizomycotina</taxon>
        <taxon>Dothideomycetes</taxon>
        <taxon>Dothideomycetes incertae sedis</taxon>
        <taxon>Botryosphaeriales</taxon>
        <taxon>Botryosphaeriaceae</taxon>
        <taxon>Diplodia</taxon>
    </lineage>
</organism>
<evidence type="ECO:0000313" key="5">
    <source>
        <dbReference type="Proteomes" id="UP000183809"/>
    </source>
</evidence>
<dbReference type="OrthoDB" id="10255285at2759"/>
<dbReference type="InterPro" id="IPR016123">
    <property type="entry name" value="Mog1/PsbP_a/b/a-sand"/>
</dbReference>
<reference evidence="4 5" key="1">
    <citation type="submission" date="2016-10" db="EMBL/GenBank/DDBJ databases">
        <title>Proteomics and genomics reveal pathogen-plant mechanisms compatible with a hemibiotrophic lifestyle of Diplodia corticola.</title>
        <authorList>
            <person name="Fernandes I."/>
            <person name="De Jonge R."/>
            <person name="Van De Peer Y."/>
            <person name="Devreese B."/>
            <person name="Alves A."/>
            <person name="Esteves A.C."/>
        </authorList>
    </citation>
    <scope>NUCLEOTIDE SEQUENCE [LARGE SCALE GENOMIC DNA]</scope>
    <source>
        <strain evidence="4 5">CBS 112549</strain>
    </source>
</reference>
<dbReference type="GO" id="GO:0006606">
    <property type="term" value="P:protein import into nucleus"/>
    <property type="evidence" value="ECO:0007669"/>
    <property type="project" value="TreeGrafter"/>
</dbReference>
<evidence type="ECO:0000256" key="1">
    <source>
        <dbReference type="ARBA" id="ARBA00010307"/>
    </source>
</evidence>
<accession>A0A1J9SEU4</accession>
<dbReference type="GeneID" id="31017081"/>
<dbReference type="Gene3D" id="3.40.1000.10">
    <property type="entry name" value="Mog1/PsbP, alpha/beta/alpha sandwich"/>
    <property type="match status" value="1"/>
</dbReference>
<keyword evidence="3" id="KW-0653">Protein transport</keyword>
<dbReference type="SUPFAM" id="SSF55724">
    <property type="entry name" value="Mog1p/PsbP-like"/>
    <property type="match status" value="1"/>
</dbReference>
<dbReference type="AlphaFoldDB" id="A0A1J9SEU4"/>
<keyword evidence="2" id="KW-0813">Transport</keyword>
<name>A0A1J9SEU4_9PEZI</name>
<keyword evidence="5" id="KW-1185">Reference proteome</keyword>
<dbReference type="STRING" id="236234.A0A1J9SEU4"/>
<dbReference type="PANTHER" id="PTHR15837">
    <property type="entry name" value="RAN GUANINE NUCLEOTIDE RELEASE FACTOR"/>
    <property type="match status" value="1"/>
</dbReference>
<dbReference type="GO" id="GO:0005085">
    <property type="term" value="F:guanyl-nucleotide exchange factor activity"/>
    <property type="evidence" value="ECO:0007669"/>
    <property type="project" value="TreeGrafter"/>
</dbReference>
<dbReference type="Pfam" id="PF04603">
    <property type="entry name" value="Mog1"/>
    <property type="match status" value="1"/>
</dbReference>
<evidence type="ECO:0000313" key="4">
    <source>
        <dbReference type="EMBL" id="OJD38093.1"/>
    </source>
</evidence>
<evidence type="ECO:0000256" key="3">
    <source>
        <dbReference type="ARBA" id="ARBA00022927"/>
    </source>
</evidence>
<dbReference type="GO" id="GO:0005634">
    <property type="term" value="C:nucleus"/>
    <property type="evidence" value="ECO:0007669"/>
    <property type="project" value="TreeGrafter"/>
</dbReference>
<proteinExistence type="inferred from homology"/>
<dbReference type="InterPro" id="IPR007681">
    <property type="entry name" value="Mog1"/>
</dbReference>
<comment type="caution">
    <text evidence="4">The sequence shown here is derived from an EMBL/GenBank/DDBJ whole genome shotgun (WGS) entry which is preliminary data.</text>
</comment>
<sequence length="193" mass="21068">MAGFVPAQLYGGAITVELPSVFGDVSLIREVPDTQEVWLDRDGFTSVIFDLTERVDESQASSDEEALKYHLQDMVDDSNDATHCWQTSAAVLARMPNVPAYALVATQHPAAGPGGRKPQADFTALLLVLIRLVEQKTDIIITVNVPHVPGEYPKEEVDFAAAKQGPLVDAAATIKQRILETFEIKDFGLFVSE</sequence>
<protein>
    <submittedName>
        <fullName evidence="4">Ran-interacting mog1 protein</fullName>
    </submittedName>
</protein>
<dbReference type="Proteomes" id="UP000183809">
    <property type="component" value="Unassembled WGS sequence"/>
</dbReference>
<dbReference type="RefSeq" id="XP_020134121.1">
    <property type="nucleotide sequence ID" value="XM_020276820.1"/>
</dbReference>
<gene>
    <name evidence="4" type="ORF">BKCO1_5000227</name>
</gene>
<comment type="similarity">
    <text evidence="1">Belongs to the MOG1 family.</text>
</comment>
<dbReference type="EMBL" id="MNUE01000005">
    <property type="protein sequence ID" value="OJD38093.1"/>
    <property type="molecule type" value="Genomic_DNA"/>
</dbReference>
<dbReference type="GO" id="GO:0031267">
    <property type="term" value="F:small GTPase binding"/>
    <property type="evidence" value="ECO:0007669"/>
    <property type="project" value="TreeGrafter"/>
</dbReference>